<evidence type="ECO:0000313" key="2">
    <source>
        <dbReference type="Proteomes" id="UP001177260"/>
    </source>
</evidence>
<protein>
    <submittedName>
        <fullName evidence="1">Uncharacterized protein</fullName>
    </submittedName>
</protein>
<evidence type="ECO:0000313" key="1">
    <source>
        <dbReference type="EMBL" id="KAK1148456.1"/>
    </source>
</evidence>
<proteinExistence type="predicted"/>
<organism evidence="1 2">
    <name type="scientific">Aspergillus melleus</name>
    <dbReference type="NCBI Taxonomy" id="138277"/>
    <lineage>
        <taxon>Eukaryota</taxon>
        <taxon>Fungi</taxon>
        <taxon>Dikarya</taxon>
        <taxon>Ascomycota</taxon>
        <taxon>Pezizomycotina</taxon>
        <taxon>Eurotiomycetes</taxon>
        <taxon>Eurotiomycetidae</taxon>
        <taxon>Eurotiales</taxon>
        <taxon>Aspergillaceae</taxon>
        <taxon>Aspergillus</taxon>
        <taxon>Aspergillus subgen. Circumdati</taxon>
    </lineage>
</organism>
<keyword evidence="2" id="KW-1185">Reference proteome</keyword>
<gene>
    <name evidence="1" type="ORF">N8T08_009461</name>
</gene>
<name>A0ACC3BCW9_9EURO</name>
<dbReference type="EMBL" id="JAOPJF010000007">
    <property type="protein sequence ID" value="KAK1148456.1"/>
    <property type="molecule type" value="Genomic_DNA"/>
</dbReference>
<reference evidence="1 2" key="1">
    <citation type="journal article" date="2023" name="ACS Omega">
        <title>Identification of the Neoaspergillic Acid Biosynthesis Gene Cluster by Establishing an In Vitro CRISPR-Ribonucleoprotein Genetic System in Aspergillus melleus.</title>
        <authorList>
            <person name="Yuan B."/>
            <person name="Grau M.F."/>
            <person name="Murata R.M."/>
            <person name="Torok T."/>
            <person name="Venkateswaran K."/>
            <person name="Stajich J.E."/>
            <person name="Wang C.C.C."/>
        </authorList>
    </citation>
    <scope>NUCLEOTIDE SEQUENCE [LARGE SCALE GENOMIC DNA]</scope>
    <source>
        <strain evidence="1 2">IMV 1140</strain>
    </source>
</reference>
<comment type="caution">
    <text evidence="1">The sequence shown here is derived from an EMBL/GenBank/DDBJ whole genome shotgun (WGS) entry which is preliminary data.</text>
</comment>
<dbReference type="Proteomes" id="UP001177260">
    <property type="component" value="Unassembled WGS sequence"/>
</dbReference>
<accession>A0ACC3BCW9</accession>
<sequence>MATNQLPNRPPKLSSATGGVKNTVKEGTDTVGKTTQGVTDTAGKTTQGATDNVLPGGFPGDENDVKQAKKENPSNGPILGPIRQWIGQSIPPMLDRMESWLTWLLSWVLPDARQAKLYEAAAERPASSTFIVCQLICCGVPLLIFFAGVFIFAAVAILLWAVLSLLILGPVLLVASFMGCSLWGWGWLFYGLIRWIDQHYLGGLISRFWFSKIPSEGDEKEGEKESEKKE</sequence>